<sequence length="307" mass="33226">MSPKPLSGQVALVTGGSRGIAKGVALQLGEAGATVYVTGRPPAKKSEVENQLPSLEKTAEEVTDRGGKGIAVFCDHSDPEQIKALFARIEKEQNGQLDILVNVAFSATAMLLADDGKPFYERDPSTYEVVNQVSLTGSYICAVYAARLMVPRKKGLIVTLSSIGGVRYIFTPAYGIGNAACDRLASDLAHDLIQHNVCSVSIWPGAVETELMKVACEQSDQMKEMFVDAESQEFLGKCVVTMATDPKIMDKTGHIVTTVHLAKEYNIIDINGKQPKDSLIENATDHIKLFNSIRAPKVGENNKWLQS</sequence>
<dbReference type="PANTHER" id="PTHR44147:SF2">
    <property type="entry name" value="DEHYDROGENASE_REDUCTASE SDR FAMILY MEMBER 1"/>
    <property type="match status" value="1"/>
</dbReference>
<dbReference type="SUPFAM" id="SSF51735">
    <property type="entry name" value="NAD(P)-binding Rossmann-fold domains"/>
    <property type="match status" value="1"/>
</dbReference>
<proteinExistence type="predicted"/>
<dbReference type="Proteomes" id="UP001175271">
    <property type="component" value="Unassembled WGS sequence"/>
</dbReference>
<dbReference type="PANTHER" id="PTHR44147">
    <property type="entry name" value="DEHYDROGENASE/REDUCTASE SDR FAMILY MEMBER 1"/>
    <property type="match status" value="1"/>
</dbReference>
<comment type="caution">
    <text evidence="1">The sequence shown here is derived from an EMBL/GenBank/DDBJ whole genome shotgun (WGS) entry which is preliminary data.</text>
</comment>
<dbReference type="Pfam" id="PF00106">
    <property type="entry name" value="adh_short"/>
    <property type="match status" value="1"/>
</dbReference>
<gene>
    <name evidence="1" type="ORF">QR680_007905</name>
</gene>
<dbReference type="Gene3D" id="3.40.50.720">
    <property type="entry name" value="NAD(P)-binding Rossmann-like Domain"/>
    <property type="match status" value="1"/>
</dbReference>
<dbReference type="InterPro" id="IPR036291">
    <property type="entry name" value="NAD(P)-bd_dom_sf"/>
</dbReference>
<keyword evidence="2" id="KW-1185">Reference proteome</keyword>
<dbReference type="InterPro" id="IPR002347">
    <property type="entry name" value="SDR_fam"/>
</dbReference>
<dbReference type="AlphaFoldDB" id="A0AA39IEL2"/>
<organism evidence="1 2">
    <name type="scientific">Steinernema hermaphroditum</name>
    <dbReference type="NCBI Taxonomy" id="289476"/>
    <lineage>
        <taxon>Eukaryota</taxon>
        <taxon>Metazoa</taxon>
        <taxon>Ecdysozoa</taxon>
        <taxon>Nematoda</taxon>
        <taxon>Chromadorea</taxon>
        <taxon>Rhabditida</taxon>
        <taxon>Tylenchina</taxon>
        <taxon>Panagrolaimomorpha</taxon>
        <taxon>Strongyloidoidea</taxon>
        <taxon>Steinernematidae</taxon>
        <taxon>Steinernema</taxon>
    </lineage>
</organism>
<reference evidence="1" key="1">
    <citation type="submission" date="2023-06" db="EMBL/GenBank/DDBJ databases">
        <title>Genomic analysis of the entomopathogenic nematode Steinernema hermaphroditum.</title>
        <authorList>
            <person name="Schwarz E.M."/>
            <person name="Heppert J.K."/>
            <person name="Baniya A."/>
            <person name="Schwartz H.T."/>
            <person name="Tan C.-H."/>
            <person name="Antoshechkin I."/>
            <person name="Sternberg P.W."/>
            <person name="Goodrich-Blair H."/>
            <person name="Dillman A.R."/>
        </authorList>
    </citation>
    <scope>NUCLEOTIDE SEQUENCE</scope>
    <source>
        <strain evidence="1">PS9179</strain>
        <tissue evidence="1">Whole animal</tissue>
    </source>
</reference>
<evidence type="ECO:0000313" key="2">
    <source>
        <dbReference type="Proteomes" id="UP001175271"/>
    </source>
</evidence>
<accession>A0AA39IEL2</accession>
<protein>
    <submittedName>
        <fullName evidence="1">Uncharacterized protein</fullName>
    </submittedName>
</protein>
<dbReference type="PRINTS" id="PR00081">
    <property type="entry name" value="GDHRDH"/>
</dbReference>
<evidence type="ECO:0000313" key="1">
    <source>
        <dbReference type="EMBL" id="KAK0422976.1"/>
    </source>
</evidence>
<dbReference type="EMBL" id="JAUCMV010000001">
    <property type="protein sequence ID" value="KAK0422976.1"/>
    <property type="molecule type" value="Genomic_DNA"/>
</dbReference>
<name>A0AA39IEL2_9BILA</name>